<dbReference type="SUPFAM" id="SSF52833">
    <property type="entry name" value="Thioredoxin-like"/>
    <property type="match status" value="1"/>
</dbReference>
<keyword evidence="1" id="KW-0676">Redox-active center</keyword>
<comment type="caution">
    <text evidence="2">The sequence shown here is derived from an EMBL/GenBank/DDBJ whole genome shotgun (WGS) entry which is preliminary data.</text>
</comment>
<protein>
    <recommendedName>
        <fullName evidence="4">SelT/SelW/SelH family protein</fullName>
    </recommendedName>
</protein>
<gene>
    <name evidence="2" type="ORF">FJZ47_16270</name>
</gene>
<evidence type="ECO:0000313" key="2">
    <source>
        <dbReference type="EMBL" id="MBM3225341.1"/>
    </source>
</evidence>
<evidence type="ECO:0000256" key="1">
    <source>
        <dbReference type="ARBA" id="ARBA00023284"/>
    </source>
</evidence>
<dbReference type="Gene3D" id="3.40.30.10">
    <property type="entry name" value="Glutaredoxin"/>
    <property type="match status" value="1"/>
</dbReference>
<evidence type="ECO:0000313" key="3">
    <source>
        <dbReference type="Proteomes" id="UP000712673"/>
    </source>
</evidence>
<dbReference type="Proteomes" id="UP000712673">
    <property type="component" value="Unassembled WGS sequence"/>
</dbReference>
<dbReference type="EMBL" id="VGLS01000545">
    <property type="protein sequence ID" value="MBM3225341.1"/>
    <property type="molecule type" value="Genomic_DNA"/>
</dbReference>
<feature type="non-terminal residue" evidence="2">
    <location>
        <position position="1"/>
    </location>
</feature>
<dbReference type="AlphaFoldDB" id="A0A937W579"/>
<dbReference type="Pfam" id="PF10262">
    <property type="entry name" value="Rdx"/>
    <property type="match status" value="1"/>
</dbReference>
<accession>A0A937W579</accession>
<sequence>TATWVANEFFSTFGGDTALSLTPGANGRFEVYLDGEKIFDRKEEGNAMPDLIRIRKMKQVVQAKLDAMPAAAD</sequence>
<dbReference type="InterPro" id="IPR011893">
    <property type="entry name" value="Selenoprotein_Rdx-typ"/>
</dbReference>
<evidence type="ECO:0008006" key="4">
    <source>
        <dbReference type="Google" id="ProtNLM"/>
    </source>
</evidence>
<dbReference type="InterPro" id="IPR036249">
    <property type="entry name" value="Thioredoxin-like_sf"/>
</dbReference>
<name>A0A937W579_UNCTE</name>
<proteinExistence type="predicted"/>
<reference evidence="2" key="1">
    <citation type="submission" date="2019-03" db="EMBL/GenBank/DDBJ databases">
        <title>Lake Tanganyika Metagenome-Assembled Genomes (MAGs).</title>
        <authorList>
            <person name="Tran P."/>
        </authorList>
    </citation>
    <scope>NUCLEOTIDE SEQUENCE</scope>
    <source>
        <strain evidence="2">K_DeepCast_65m_m2_066</strain>
    </source>
</reference>
<organism evidence="2 3">
    <name type="scientific">Tectimicrobiota bacterium</name>
    <dbReference type="NCBI Taxonomy" id="2528274"/>
    <lineage>
        <taxon>Bacteria</taxon>
        <taxon>Pseudomonadati</taxon>
        <taxon>Nitrospinota/Tectimicrobiota group</taxon>
        <taxon>Candidatus Tectimicrobiota</taxon>
    </lineage>
</organism>